<proteinExistence type="predicted"/>
<evidence type="ECO:0000313" key="3">
    <source>
        <dbReference type="Proteomes" id="UP001152888"/>
    </source>
</evidence>
<dbReference type="PROSITE" id="PS51144">
    <property type="entry name" value="ALPHA_CA_2"/>
    <property type="match status" value="1"/>
</dbReference>
<dbReference type="AlphaFoldDB" id="A0A9P0LWP3"/>
<comment type="caution">
    <text evidence="2">The sequence shown here is derived from an EMBL/GenBank/DDBJ whole genome shotgun (WGS) entry which is preliminary data.</text>
</comment>
<sequence length="122" mass="13529">MFPLEGHFVHLPENPDSGDTSVVLSVFYEVSKCANPTFDIICDGVDQVSKEVECPVESKKAIALQGLLPKRISSYFTYENSDGEEIIFIIMATPAKISKRQLVGITSICDENGVQYLQRKIS</sequence>
<evidence type="ECO:0000313" key="2">
    <source>
        <dbReference type="EMBL" id="CAH2004079.1"/>
    </source>
</evidence>
<dbReference type="InterPro" id="IPR036398">
    <property type="entry name" value="CA_dom_sf"/>
</dbReference>
<reference evidence="2" key="1">
    <citation type="submission" date="2022-03" db="EMBL/GenBank/DDBJ databases">
        <authorList>
            <person name="Sayadi A."/>
        </authorList>
    </citation>
    <scope>NUCLEOTIDE SEQUENCE</scope>
</reference>
<dbReference type="InterPro" id="IPR001148">
    <property type="entry name" value="CA_dom"/>
</dbReference>
<gene>
    <name evidence="2" type="ORF">ACAOBT_LOCUS27791</name>
</gene>
<dbReference type="Proteomes" id="UP001152888">
    <property type="component" value="Unassembled WGS sequence"/>
</dbReference>
<organism evidence="2 3">
    <name type="scientific">Acanthoscelides obtectus</name>
    <name type="common">Bean weevil</name>
    <name type="synonym">Bruchus obtectus</name>
    <dbReference type="NCBI Taxonomy" id="200917"/>
    <lineage>
        <taxon>Eukaryota</taxon>
        <taxon>Metazoa</taxon>
        <taxon>Ecdysozoa</taxon>
        <taxon>Arthropoda</taxon>
        <taxon>Hexapoda</taxon>
        <taxon>Insecta</taxon>
        <taxon>Pterygota</taxon>
        <taxon>Neoptera</taxon>
        <taxon>Endopterygota</taxon>
        <taxon>Coleoptera</taxon>
        <taxon>Polyphaga</taxon>
        <taxon>Cucujiformia</taxon>
        <taxon>Chrysomeloidea</taxon>
        <taxon>Chrysomelidae</taxon>
        <taxon>Bruchinae</taxon>
        <taxon>Bruchini</taxon>
        <taxon>Acanthoscelides</taxon>
    </lineage>
</organism>
<dbReference type="OrthoDB" id="429145at2759"/>
<protein>
    <recommendedName>
        <fullName evidence="1">Alpha-carbonic anhydrase domain-containing protein</fullName>
    </recommendedName>
</protein>
<dbReference type="Gene3D" id="3.10.200.10">
    <property type="entry name" value="Alpha carbonic anhydrase"/>
    <property type="match status" value="1"/>
</dbReference>
<name>A0A9P0LWP3_ACAOB</name>
<feature type="domain" description="Alpha-carbonic anhydrase" evidence="1">
    <location>
        <begin position="1"/>
        <end position="122"/>
    </location>
</feature>
<accession>A0A9P0LWP3</accession>
<dbReference type="EMBL" id="CAKOFQ010007570">
    <property type="protein sequence ID" value="CAH2004079.1"/>
    <property type="molecule type" value="Genomic_DNA"/>
</dbReference>
<dbReference type="Pfam" id="PF00194">
    <property type="entry name" value="Carb_anhydrase"/>
    <property type="match status" value="1"/>
</dbReference>
<dbReference type="SUPFAM" id="SSF51069">
    <property type="entry name" value="Carbonic anhydrase"/>
    <property type="match status" value="1"/>
</dbReference>
<keyword evidence="3" id="KW-1185">Reference proteome</keyword>
<evidence type="ECO:0000259" key="1">
    <source>
        <dbReference type="PROSITE" id="PS51144"/>
    </source>
</evidence>